<evidence type="ECO:0000313" key="2">
    <source>
        <dbReference type="Proteomes" id="UP000193240"/>
    </source>
</evidence>
<dbReference type="AlphaFoldDB" id="A0A1Y2MH86"/>
<sequence length="182" mass="20035">MPLRLPSSPSRRRPESLPGTSVLFASRELIHAILKGLPLAVAESSVTAHFLKNKFAFHVCLEGRACMRPAPSNPGGGGDTLQVQILPLVVEHRDIPHPQTHNVQFFLEANQPGPKHDLPEDCKTDKSVWRSQDASWTPDAAPMASIARPCSSRVHRDSKAVASAYRLQQMYFLSGWGRILIG</sequence>
<accession>A0A1Y2MH86</accession>
<dbReference type="EMBL" id="KZ107838">
    <property type="protein sequence ID" value="OSS54877.1"/>
    <property type="molecule type" value="Genomic_DNA"/>
</dbReference>
<name>A0A1Y2MH86_EPING</name>
<protein>
    <submittedName>
        <fullName evidence="1">Uncharacterized protein</fullName>
    </submittedName>
</protein>
<organism evidence="1 2">
    <name type="scientific">Epicoccum nigrum</name>
    <name type="common">Soil fungus</name>
    <name type="synonym">Epicoccum purpurascens</name>
    <dbReference type="NCBI Taxonomy" id="105696"/>
    <lineage>
        <taxon>Eukaryota</taxon>
        <taxon>Fungi</taxon>
        <taxon>Dikarya</taxon>
        <taxon>Ascomycota</taxon>
        <taxon>Pezizomycotina</taxon>
        <taxon>Dothideomycetes</taxon>
        <taxon>Pleosporomycetidae</taxon>
        <taxon>Pleosporales</taxon>
        <taxon>Pleosporineae</taxon>
        <taxon>Didymellaceae</taxon>
        <taxon>Epicoccum</taxon>
    </lineage>
</organism>
<dbReference type="Proteomes" id="UP000193240">
    <property type="component" value="Unassembled WGS sequence"/>
</dbReference>
<dbReference type="InParanoid" id="A0A1Y2MH86"/>
<proteinExistence type="predicted"/>
<keyword evidence="2" id="KW-1185">Reference proteome</keyword>
<evidence type="ECO:0000313" key="1">
    <source>
        <dbReference type="EMBL" id="OSS54877.1"/>
    </source>
</evidence>
<reference evidence="1 2" key="1">
    <citation type="journal article" date="2017" name="Genome Announc.">
        <title>Genome sequence of the saprophytic ascomycete Epicoccum nigrum ICMP 19927 strain isolated from New Zealand.</title>
        <authorList>
            <person name="Fokin M."/>
            <person name="Fleetwood D."/>
            <person name="Weir B.S."/>
            <person name="Villas-Boas S.G."/>
        </authorList>
    </citation>
    <scope>NUCLEOTIDE SEQUENCE [LARGE SCALE GENOMIC DNA]</scope>
    <source>
        <strain evidence="1 2">ICMP 19927</strain>
    </source>
</reference>
<gene>
    <name evidence="1" type="ORF">B5807_00215</name>
</gene>